<feature type="binding site" evidence="2">
    <location>
        <position position="73"/>
    </location>
    <ligand>
        <name>substrate</name>
    </ligand>
</feature>
<comment type="function">
    <text evidence="2">Catalyzes the condensation of isopentenyl diphosphate (IPP) with allylic pyrophosphates generating different type of terpenoids.</text>
</comment>
<dbReference type="NCBIfam" id="NF011405">
    <property type="entry name" value="PRK14830.1"/>
    <property type="match status" value="1"/>
</dbReference>
<feature type="binding site" evidence="2">
    <location>
        <begin position="198"/>
        <end position="200"/>
    </location>
    <ligand>
        <name>substrate</name>
    </ligand>
</feature>
<dbReference type="GO" id="GO:0000287">
    <property type="term" value="F:magnesium ion binding"/>
    <property type="evidence" value="ECO:0007669"/>
    <property type="project" value="UniProtKB-UniRule"/>
</dbReference>
<keyword evidence="1 2" id="KW-0808">Transferase</keyword>
<dbReference type="HAMAP" id="MF_01139">
    <property type="entry name" value="ISPT"/>
    <property type="match status" value="1"/>
</dbReference>
<dbReference type="PANTHER" id="PTHR10291">
    <property type="entry name" value="DEHYDRODOLICHYL DIPHOSPHATE SYNTHASE FAMILY MEMBER"/>
    <property type="match status" value="1"/>
</dbReference>
<evidence type="ECO:0000313" key="4">
    <source>
        <dbReference type="Proteomes" id="UP000226525"/>
    </source>
</evidence>
<feature type="binding site" evidence="2">
    <location>
        <begin position="69"/>
        <end position="71"/>
    </location>
    <ligand>
        <name>substrate</name>
    </ligand>
</feature>
<dbReference type="EMBL" id="NZEX01000169">
    <property type="protein sequence ID" value="MAH64541.1"/>
    <property type="molecule type" value="Genomic_DNA"/>
</dbReference>
<feature type="binding site" evidence="2">
    <location>
        <position position="211"/>
    </location>
    <ligand>
        <name>Mg(2+)</name>
        <dbReference type="ChEBI" id="CHEBI:18420"/>
    </ligand>
</feature>
<proteinExistence type="inferred from homology"/>
<organism evidence="3 4">
    <name type="scientific">SAR324 cluster bacterium</name>
    <dbReference type="NCBI Taxonomy" id="2024889"/>
    <lineage>
        <taxon>Bacteria</taxon>
        <taxon>Deltaproteobacteria</taxon>
        <taxon>SAR324 cluster</taxon>
    </lineage>
</organism>
<dbReference type="GO" id="GO:0045547">
    <property type="term" value="F:ditrans,polycis-polyprenyl diphosphate synthase [(2E,6E)-farnesyl diphosphate specific] activity"/>
    <property type="evidence" value="ECO:0007669"/>
    <property type="project" value="TreeGrafter"/>
</dbReference>
<dbReference type="CDD" id="cd00475">
    <property type="entry name" value="Cis_IPPS"/>
    <property type="match status" value="1"/>
</dbReference>
<dbReference type="InterPro" id="IPR018520">
    <property type="entry name" value="UPP_synth-like_CS"/>
</dbReference>
<dbReference type="FunFam" id="3.40.1180.10:FF:000001">
    <property type="entry name" value="(2E,6E)-farnesyl-diphosphate-specific ditrans,polycis-undecaprenyl-diphosphate synthase"/>
    <property type="match status" value="1"/>
</dbReference>
<gene>
    <name evidence="3" type="ORF">CMN54_14090</name>
</gene>
<feature type="binding site" evidence="2">
    <location>
        <position position="41"/>
    </location>
    <ligand>
        <name>substrate</name>
    </ligand>
</feature>
<dbReference type="SUPFAM" id="SSF64005">
    <property type="entry name" value="Undecaprenyl diphosphate synthase"/>
    <property type="match status" value="1"/>
</dbReference>
<accession>A0A2D6YMW7</accession>
<dbReference type="Gene3D" id="3.40.1180.10">
    <property type="entry name" value="Decaprenyl diphosphate synthase-like"/>
    <property type="match status" value="1"/>
</dbReference>
<name>A0A2D6YMW7_9DELT</name>
<reference evidence="4" key="1">
    <citation type="submission" date="2017-09" db="EMBL/GenBank/DDBJ databases">
        <title>The Reconstruction of 2,631 Draft Metagenome-Assembled Genomes from the Global Oceans.</title>
        <authorList>
            <person name="Tully B.J."/>
            <person name="Graham E.D."/>
            <person name="Heidelberg J.F."/>
        </authorList>
    </citation>
    <scope>NUCLEOTIDE SEQUENCE [LARGE SCALE GENOMIC DNA]</scope>
</reference>
<evidence type="ECO:0000256" key="1">
    <source>
        <dbReference type="ARBA" id="ARBA00022679"/>
    </source>
</evidence>
<dbReference type="InterPro" id="IPR036424">
    <property type="entry name" value="UPP_synth-like_sf"/>
</dbReference>
<dbReference type="AlphaFoldDB" id="A0A2D6YMW7"/>
<evidence type="ECO:0000256" key="2">
    <source>
        <dbReference type="HAMAP-Rule" id="MF_01139"/>
    </source>
</evidence>
<feature type="binding site" evidence="2">
    <location>
        <position position="192"/>
    </location>
    <ligand>
        <name>substrate</name>
    </ligand>
</feature>
<dbReference type="Pfam" id="PF01255">
    <property type="entry name" value="Prenyltransf"/>
    <property type="match status" value="1"/>
</dbReference>
<comment type="caution">
    <text evidence="3">The sequence shown here is derived from an EMBL/GenBank/DDBJ whole genome shotgun (WGS) entry which is preliminary data.</text>
</comment>
<feature type="active site" evidence="2">
    <location>
        <position position="24"/>
    </location>
</feature>
<feature type="active site" description="Proton acceptor" evidence="2">
    <location>
        <position position="72"/>
    </location>
</feature>
<dbReference type="PROSITE" id="PS01066">
    <property type="entry name" value="UPP_SYNTHASE"/>
    <property type="match status" value="1"/>
</dbReference>
<sequence length="249" mass="28477">MPSSPSLSQLDLTKLPQHVGIIMDGNGRWAEHRLIPRFQGHRNAVRAVRTVVETAAELGLQVLTLYAFSTENWVRPRQEINVLMELLHEYLQKELCTMLENNVSMRISGDPTRLPEFLQKPLEDALKLTEINTGLTLNLALNYGGRAELVRAMQQMARKIEGGELRVGEINEETINQHLYTSGLPDPDLIIRTSGEQRLSNFLIWQAAYAEFYYTEVLWPDFTKEDFHKALAAYQQRQRRMGDITPVSA</sequence>
<feature type="binding site" evidence="2">
    <location>
        <position position="29"/>
    </location>
    <ligand>
        <name>substrate</name>
    </ligand>
</feature>
<comment type="cofactor">
    <cofactor evidence="2">
        <name>Mg(2+)</name>
        <dbReference type="ChEBI" id="CHEBI:18420"/>
    </cofactor>
    <text evidence="2">Binds 2 magnesium ions per subunit.</text>
</comment>
<keyword evidence="2" id="KW-0479">Metal-binding</keyword>
<evidence type="ECO:0000313" key="3">
    <source>
        <dbReference type="EMBL" id="MAH64541.1"/>
    </source>
</evidence>
<feature type="binding site" evidence="2">
    <location>
        <begin position="25"/>
        <end position="28"/>
    </location>
    <ligand>
        <name>substrate</name>
    </ligand>
</feature>
<dbReference type="GO" id="GO:0016094">
    <property type="term" value="P:polyprenol biosynthetic process"/>
    <property type="evidence" value="ECO:0007669"/>
    <property type="project" value="TreeGrafter"/>
</dbReference>
<dbReference type="NCBIfam" id="TIGR00055">
    <property type="entry name" value="uppS"/>
    <property type="match status" value="1"/>
</dbReference>
<dbReference type="PANTHER" id="PTHR10291:SF0">
    <property type="entry name" value="DEHYDRODOLICHYL DIPHOSPHATE SYNTHASE 2"/>
    <property type="match status" value="1"/>
</dbReference>
<keyword evidence="2" id="KW-0460">Magnesium</keyword>
<dbReference type="Proteomes" id="UP000226525">
    <property type="component" value="Unassembled WGS sequence"/>
</dbReference>
<feature type="binding site" evidence="2">
    <location>
        <position position="75"/>
    </location>
    <ligand>
        <name>substrate</name>
    </ligand>
</feature>
<comment type="similarity">
    <text evidence="2">Belongs to the UPP synthase family.</text>
</comment>
<dbReference type="InterPro" id="IPR001441">
    <property type="entry name" value="UPP_synth-like"/>
</dbReference>
<comment type="subunit">
    <text evidence="2">Homodimer.</text>
</comment>
<dbReference type="EC" id="2.5.1.-" evidence="2"/>
<feature type="binding site" evidence="2">
    <location>
        <position position="24"/>
    </location>
    <ligand>
        <name>Mg(2+)</name>
        <dbReference type="ChEBI" id="CHEBI:18420"/>
    </ligand>
</feature>
<protein>
    <recommendedName>
        <fullName evidence="2">Isoprenyl transferase</fullName>
        <ecNumber evidence="2">2.5.1.-</ecNumber>
    </recommendedName>
</protein>
<feature type="binding site" evidence="2">
    <location>
        <position position="37"/>
    </location>
    <ligand>
        <name>substrate</name>
    </ligand>
</feature>